<evidence type="ECO:0000313" key="6">
    <source>
        <dbReference type="Proteomes" id="UP000249005"/>
    </source>
</evidence>
<keyword evidence="6" id="KW-1185">Reference proteome</keyword>
<dbReference type="SUPFAM" id="SSF49764">
    <property type="entry name" value="HSP20-like chaperones"/>
    <property type="match status" value="1"/>
</dbReference>
<keyword evidence="1 5" id="KW-0346">Stress response</keyword>
<dbReference type="InterPro" id="IPR037913">
    <property type="entry name" value="ACD_IbpA/B"/>
</dbReference>
<gene>
    <name evidence="5" type="primary">ibpB</name>
    <name evidence="5" type="ORF">NCTC12151_00009</name>
</gene>
<evidence type="ECO:0000259" key="4">
    <source>
        <dbReference type="PROSITE" id="PS01031"/>
    </source>
</evidence>
<proteinExistence type="inferred from homology"/>
<name>A0A2X4X343_9GAMM</name>
<evidence type="ECO:0000313" key="5">
    <source>
        <dbReference type="EMBL" id="SQI33805.1"/>
    </source>
</evidence>
<dbReference type="Pfam" id="PF00011">
    <property type="entry name" value="HSP20"/>
    <property type="match status" value="1"/>
</dbReference>
<dbReference type="Proteomes" id="UP000249005">
    <property type="component" value="Chromosome 1"/>
</dbReference>
<evidence type="ECO:0000256" key="3">
    <source>
        <dbReference type="RuleBase" id="RU003616"/>
    </source>
</evidence>
<sequence length="146" mass="16513">MRNYDLSPLFRQWIGFDKLANAMKGTADAGFPPYNIEKSDDDHYRITLALAGFKQDDLEIEAEGQRLTVRGTPTQVEKEVKYLHQGLACKEFELSFTLADHMHVSEAKFELGLLHIDIVRQVPEALQAQTIAINSRSELPQPDVQA</sequence>
<accession>A0A2X4X343</accession>
<protein>
    <submittedName>
        <fullName evidence="5">16 kDa heat shock protein B</fullName>
    </submittedName>
</protein>
<organism evidence="5 6">
    <name type="scientific">Leminorella richardii</name>
    <dbReference type="NCBI Taxonomy" id="158841"/>
    <lineage>
        <taxon>Bacteria</taxon>
        <taxon>Pseudomonadati</taxon>
        <taxon>Pseudomonadota</taxon>
        <taxon>Gammaproteobacteria</taxon>
        <taxon>Enterobacterales</taxon>
        <taxon>Budviciaceae</taxon>
        <taxon>Leminorella</taxon>
    </lineage>
</organism>
<dbReference type="NCBIfam" id="NF008618">
    <property type="entry name" value="PRK11597.1"/>
    <property type="match status" value="1"/>
</dbReference>
<dbReference type="KEGG" id="lri:NCTC12151_00009"/>
<evidence type="ECO:0000256" key="2">
    <source>
        <dbReference type="PROSITE-ProRule" id="PRU00285"/>
    </source>
</evidence>
<dbReference type="InterPro" id="IPR008978">
    <property type="entry name" value="HSP20-like_chaperone"/>
</dbReference>
<comment type="similarity">
    <text evidence="2 3">Belongs to the small heat shock protein (HSP20) family.</text>
</comment>
<dbReference type="InterPro" id="IPR002068">
    <property type="entry name" value="A-crystallin/Hsp20_dom"/>
</dbReference>
<feature type="domain" description="SHSP" evidence="4">
    <location>
        <begin position="25"/>
        <end position="136"/>
    </location>
</feature>
<dbReference type="OrthoDB" id="6871152at2"/>
<dbReference type="Gene3D" id="2.60.40.790">
    <property type="match status" value="1"/>
</dbReference>
<reference evidence="5 6" key="1">
    <citation type="submission" date="2018-06" db="EMBL/GenBank/DDBJ databases">
        <authorList>
            <consortium name="Pathogen Informatics"/>
            <person name="Doyle S."/>
        </authorList>
    </citation>
    <scope>NUCLEOTIDE SEQUENCE [LARGE SCALE GENOMIC DNA]</scope>
    <source>
        <strain evidence="5 6">NCTC12151</strain>
    </source>
</reference>
<dbReference type="CDD" id="cd06470">
    <property type="entry name" value="ACD_IbpA-B_like"/>
    <property type="match status" value="1"/>
</dbReference>
<dbReference type="PROSITE" id="PS01031">
    <property type="entry name" value="SHSP"/>
    <property type="match status" value="1"/>
</dbReference>
<dbReference type="RefSeq" id="WP_111738726.1">
    <property type="nucleotide sequence ID" value="NZ_LR698987.1"/>
</dbReference>
<dbReference type="AlphaFoldDB" id="A0A2X4X343"/>
<dbReference type="EMBL" id="LS483470">
    <property type="protein sequence ID" value="SQI33805.1"/>
    <property type="molecule type" value="Genomic_DNA"/>
</dbReference>
<dbReference type="PANTHER" id="PTHR47062:SF2">
    <property type="entry name" value="SMALL HEAT SHOCK PROTEIN IBPB"/>
    <property type="match status" value="1"/>
</dbReference>
<dbReference type="PANTHER" id="PTHR47062">
    <property type="match status" value="1"/>
</dbReference>
<evidence type="ECO:0000256" key="1">
    <source>
        <dbReference type="ARBA" id="ARBA00023016"/>
    </source>
</evidence>